<dbReference type="SUPFAM" id="SSF56112">
    <property type="entry name" value="Protein kinase-like (PK-like)"/>
    <property type="match status" value="1"/>
</dbReference>
<evidence type="ECO:0000313" key="3">
    <source>
        <dbReference type="EMBL" id="GAM02664.1"/>
    </source>
</evidence>
<dbReference type="GO" id="GO:0004413">
    <property type="term" value="F:homoserine kinase activity"/>
    <property type="evidence" value="ECO:0007669"/>
    <property type="project" value="TreeGrafter"/>
</dbReference>
<keyword evidence="4" id="KW-1185">Reference proteome</keyword>
<comment type="caution">
    <text evidence="3">The sequence shown here is derived from an EMBL/GenBank/DDBJ whole genome shotgun (WGS) entry which is preliminary data.</text>
</comment>
<dbReference type="InterPro" id="IPR002575">
    <property type="entry name" value="Aminoglycoside_PTrfase"/>
</dbReference>
<dbReference type="PANTHER" id="PTHR21064:SF6">
    <property type="entry name" value="AMINOGLYCOSIDE PHOSPHOTRANSFERASE DOMAIN-CONTAINING PROTEIN"/>
    <property type="match status" value="1"/>
</dbReference>
<name>A0A0A1WCI6_9SPHN</name>
<dbReference type="InterPro" id="IPR050249">
    <property type="entry name" value="Pseudomonas-type_ThrB"/>
</dbReference>
<protein>
    <recommendedName>
        <fullName evidence="2">Aminoglycoside phosphotransferase domain-containing protein</fullName>
    </recommendedName>
</protein>
<dbReference type="EMBL" id="BBPI01000097">
    <property type="protein sequence ID" value="GAM02664.1"/>
    <property type="molecule type" value="Genomic_DNA"/>
</dbReference>
<evidence type="ECO:0000259" key="2">
    <source>
        <dbReference type="Pfam" id="PF01636"/>
    </source>
</evidence>
<reference evidence="3 4" key="1">
    <citation type="submission" date="2014-11" db="EMBL/GenBank/DDBJ databases">
        <title>Whole genome shotgun sequence of Sphingomonas parapaucimobilis NBRC 15100.</title>
        <authorList>
            <person name="Katano-Makiyama Y."/>
            <person name="Hosoyama A."/>
            <person name="Hashimoto M."/>
            <person name="Hosoyama Y."/>
            <person name="Noguchi M."/>
            <person name="Numata M."/>
            <person name="Tsuchikane K."/>
            <person name="Hirakata S."/>
            <person name="Uohara A."/>
            <person name="Shimodaira J."/>
            <person name="Ohji S."/>
            <person name="Ichikawa N."/>
            <person name="Kimura A."/>
            <person name="Yamazoe A."/>
            <person name="Fujita N."/>
        </authorList>
    </citation>
    <scope>NUCLEOTIDE SEQUENCE [LARGE SCALE GENOMIC DNA]</scope>
    <source>
        <strain evidence="3 4">NBRC 15100</strain>
    </source>
</reference>
<dbReference type="PANTHER" id="PTHR21064">
    <property type="entry name" value="AMINOGLYCOSIDE PHOSPHOTRANSFERASE DOMAIN-CONTAINING PROTEIN-RELATED"/>
    <property type="match status" value="1"/>
</dbReference>
<dbReference type="RefSeq" id="WP_042490759.1">
    <property type="nucleotide sequence ID" value="NZ_BBPI01000097.1"/>
</dbReference>
<dbReference type="GO" id="GO:0009088">
    <property type="term" value="P:threonine biosynthetic process"/>
    <property type="evidence" value="ECO:0007669"/>
    <property type="project" value="TreeGrafter"/>
</dbReference>
<dbReference type="eggNOG" id="COG2334">
    <property type="taxonomic scope" value="Bacteria"/>
</dbReference>
<evidence type="ECO:0000256" key="1">
    <source>
        <dbReference type="ARBA" id="ARBA00038240"/>
    </source>
</evidence>
<proteinExistence type="inferred from homology"/>
<organism evidence="3 4">
    <name type="scientific">Sphingomonas parapaucimobilis NBRC 15100</name>
    <dbReference type="NCBI Taxonomy" id="1219049"/>
    <lineage>
        <taxon>Bacteria</taxon>
        <taxon>Pseudomonadati</taxon>
        <taxon>Pseudomonadota</taxon>
        <taxon>Alphaproteobacteria</taxon>
        <taxon>Sphingomonadales</taxon>
        <taxon>Sphingomonadaceae</taxon>
        <taxon>Sphingomonas</taxon>
    </lineage>
</organism>
<accession>A0A0A1WCI6</accession>
<comment type="similarity">
    <text evidence="1">Belongs to the pseudomonas-type ThrB family.</text>
</comment>
<sequence length="385" mass="41561">MIGAGDPAGAHRVHGMGLAMEAPTWPAITPDEAAAVLASFPDASALEALHWHSPRPFSAATLIHTSGGSLLLKRHDRRVRSVAGLAEEHGFIAHLAAAGMPVPDLLRTGEGASAIARGDWTYELHRQALGEDLYRDRLSWTPFQTGDHARAAGVALAQLHRASEGYDAPARAVQPLVASFSILSTADPIAAAQAYINGRPALAEFLKKRNWYNGLASLFATLGEGLAPGLARQKPLWTHNDWHPSNLLWSADGGVETVFDFGLADRTCAVHELATAIERTAFAWLELGERRDDHIGDPVAALSLIAGYETLRRLDAVMKEVIVRLLPLVHIEFALSEIDYFAGVVGDADAALLAWEGYLLGHAEWFQSFAGQDFLARLRGELDLS</sequence>
<evidence type="ECO:0000313" key="4">
    <source>
        <dbReference type="Proteomes" id="UP000032305"/>
    </source>
</evidence>
<feature type="domain" description="Aminoglycoside phosphotransferase" evidence="2">
    <location>
        <begin position="62"/>
        <end position="296"/>
    </location>
</feature>
<dbReference type="AlphaFoldDB" id="A0A0A1WCI6"/>
<dbReference type="InterPro" id="IPR011009">
    <property type="entry name" value="Kinase-like_dom_sf"/>
</dbReference>
<dbReference type="Proteomes" id="UP000032305">
    <property type="component" value="Unassembled WGS sequence"/>
</dbReference>
<dbReference type="Pfam" id="PF01636">
    <property type="entry name" value="APH"/>
    <property type="match status" value="1"/>
</dbReference>
<gene>
    <name evidence="3" type="ORF">SP5_097_00060</name>
</gene>
<dbReference type="Gene3D" id="3.90.1200.10">
    <property type="match status" value="1"/>
</dbReference>